<dbReference type="PRINTS" id="PR00344">
    <property type="entry name" value="BCTRLSENSOR"/>
</dbReference>
<feature type="transmembrane region" description="Helical" evidence="8">
    <location>
        <begin position="233"/>
        <end position="251"/>
    </location>
</feature>
<feature type="domain" description="Histidine kinase" evidence="9">
    <location>
        <begin position="315"/>
        <end position="537"/>
    </location>
</feature>
<comment type="caution">
    <text evidence="10">The sequence shown here is derived from an EMBL/GenBank/DDBJ whole genome shotgun (WGS) entry which is preliminary data.</text>
</comment>
<dbReference type="Pfam" id="PF16927">
    <property type="entry name" value="HisKA_7TM"/>
    <property type="match status" value="1"/>
</dbReference>
<keyword evidence="3" id="KW-0597">Phosphoprotein</keyword>
<sequence length="554" mass="62025">MAFFEIQFLVPILSGLGSLIVGLFTFWGYPKSVTHRYFFATSIAVAVWAGFVSLFHTPATVEHNLWNLHWVAGLFIAPAFLLTMKTFPFAEIVPDKLFRAAVWGGAAVIALISVIWPENFIRTYVVSGNIPQIQGGPLVSLFELYFVVYFSVGFFYIFRTFRRTYGRPRAHILGGGIGLVLGTCGALLTNVVSPIHFGKEFIWLGPVFGAIGVISFSYMLFGATGKRTRLLPITVLAVLILGALLVQTIIAPTTEDFILDGAILAGNMLLFVFLIRDTLLEAEDRKRVQNLLNKLRKTNEELRQADRVKSEFLDIVSHHLRAPLTHIKWSISELLNESYGAFQNAEQRKLMQNLLSNNERLVGFVTSLMDTSRIEAGEILLDARKTDIEMLVREVVSRLQHEATHYYHVKMVMIPSNTTLPELFVDKDSLLKAIENIVENALVYSHAGGTVYIKLELREKFVEIEITDSGIGIPAEDIQHIGKKFFRSAHAKKYAAEGTGLGVFIAHHIMHLHGGDLEIQSEKDKGTTVFLRLPLELEKNKPISIETGENLDNP</sequence>
<dbReference type="Proteomes" id="UP000178092">
    <property type="component" value="Unassembled WGS sequence"/>
</dbReference>
<dbReference type="InterPro" id="IPR036097">
    <property type="entry name" value="HisK_dim/P_sf"/>
</dbReference>
<dbReference type="Pfam" id="PF02518">
    <property type="entry name" value="HATPase_c"/>
    <property type="match status" value="1"/>
</dbReference>
<keyword evidence="8" id="KW-1133">Transmembrane helix</keyword>
<dbReference type="InterPro" id="IPR036890">
    <property type="entry name" value="HATPase_C_sf"/>
</dbReference>
<dbReference type="Gene3D" id="1.10.287.130">
    <property type="match status" value="1"/>
</dbReference>
<feature type="transmembrane region" description="Helical" evidence="8">
    <location>
        <begin position="97"/>
        <end position="116"/>
    </location>
</feature>
<evidence type="ECO:0000256" key="3">
    <source>
        <dbReference type="ARBA" id="ARBA00022553"/>
    </source>
</evidence>
<dbReference type="EC" id="2.7.13.3" evidence="2"/>
<evidence type="ECO:0000313" key="11">
    <source>
        <dbReference type="Proteomes" id="UP000178092"/>
    </source>
</evidence>
<gene>
    <name evidence="10" type="ORF">A3C04_03215</name>
</gene>
<dbReference type="PROSITE" id="PS50109">
    <property type="entry name" value="HIS_KIN"/>
    <property type="match status" value="1"/>
</dbReference>
<dbReference type="PANTHER" id="PTHR43711">
    <property type="entry name" value="TWO-COMPONENT HISTIDINE KINASE"/>
    <property type="match status" value="1"/>
</dbReference>
<protein>
    <recommendedName>
        <fullName evidence="2">histidine kinase</fullName>
        <ecNumber evidence="2">2.7.13.3</ecNumber>
    </recommendedName>
</protein>
<dbReference type="CDD" id="cd00082">
    <property type="entry name" value="HisKA"/>
    <property type="match status" value="1"/>
</dbReference>
<feature type="transmembrane region" description="Helical" evidence="8">
    <location>
        <begin position="37"/>
        <end position="56"/>
    </location>
</feature>
<feature type="coiled-coil region" evidence="7">
    <location>
        <begin position="281"/>
        <end position="308"/>
    </location>
</feature>
<keyword evidence="8" id="KW-0812">Transmembrane</keyword>
<name>A0A1G2R1N1_9BACT</name>
<dbReference type="GO" id="GO:0000155">
    <property type="term" value="F:phosphorelay sensor kinase activity"/>
    <property type="evidence" value="ECO:0007669"/>
    <property type="project" value="InterPro"/>
</dbReference>
<dbReference type="SUPFAM" id="SSF55874">
    <property type="entry name" value="ATPase domain of HSP90 chaperone/DNA topoisomerase II/histidine kinase"/>
    <property type="match status" value="1"/>
</dbReference>
<dbReference type="InterPro" id="IPR031621">
    <property type="entry name" value="HisKA_7TM"/>
</dbReference>
<feature type="transmembrane region" description="Helical" evidence="8">
    <location>
        <begin position="6"/>
        <end position="30"/>
    </location>
</feature>
<dbReference type="InterPro" id="IPR003661">
    <property type="entry name" value="HisK_dim/P_dom"/>
</dbReference>
<keyword evidence="4" id="KW-0808">Transferase</keyword>
<comment type="catalytic activity">
    <reaction evidence="1">
        <text>ATP + protein L-histidine = ADP + protein N-phospho-L-histidine.</text>
        <dbReference type="EC" id="2.7.13.3"/>
    </reaction>
</comment>
<dbReference type="Gene3D" id="3.30.565.10">
    <property type="entry name" value="Histidine kinase-like ATPase, C-terminal domain"/>
    <property type="match status" value="1"/>
</dbReference>
<feature type="transmembrane region" description="Helical" evidence="8">
    <location>
        <begin position="136"/>
        <end position="158"/>
    </location>
</feature>
<dbReference type="SMART" id="SM00388">
    <property type="entry name" value="HisKA"/>
    <property type="match status" value="1"/>
</dbReference>
<evidence type="ECO:0000313" key="10">
    <source>
        <dbReference type="EMBL" id="OHA66756.1"/>
    </source>
</evidence>
<evidence type="ECO:0000256" key="2">
    <source>
        <dbReference type="ARBA" id="ARBA00012438"/>
    </source>
</evidence>
<dbReference type="CDD" id="cd00075">
    <property type="entry name" value="HATPase"/>
    <property type="match status" value="1"/>
</dbReference>
<evidence type="ECO:0000256" key="7">
    <source>
        <dbReference type="SAM" id="Coils"/>
    </source>
</evidence>
<accession>A0A1G2R1N1</accession>
<reference evidence="10 11" key="1">
    <citation type="journal article" date="2016" name="Nat. Commun.">
        <title>Thousands of microbial genomes shed light on interconnected biogeochemical processes in an aquifer system.</title>
        <authorList>
            <person name="Anantharaman K."/>
            <person name="Brown C.T."/>
            <person name="Hug L.A."/>
            <person name="Sharon I."/>
            <person name="Castelle C.J."/>
            <person name="Probst A.J."/>
            <person name="Thomas B.C."/>
            <person name="Singh A."/>
            <person name="Wilkins M.J."/>
            <person name="Karaoz U."/>
            <person name="Brodie E.L."/>
            <person name="Williams K.H."/>
            <person name="Hubbard S.S."/>
            <person name="Banfield J.F."/>
        </authorList>
    </citation>
    <scope>NUCLEOTIDE SEQUENCE [LARGE SCALE GENOMIC DNA]</scope>
</reference>
<evidence type="ECO:0000259" key="9">
    <source>
        <dbReference type="PROSITE" id="PS50109"/>
    </source>
</evidence>
<evidence type="ECO:0000256" key="5">
    <source>
        <dbReference type="ARBA" id="ARBA00022777"/>
    </source>
</evidence>
<dbReference type="PANTHER" id="PTHR43711:SF1">
    <property type="entry name" value="HISTIDINE KINASE 1"/>
    <property type="match status" value="1"/>
</dbReference>
<keyword evidence="7" id="KW-0175">Coiled coil</keyword>
<dbReference type="SUPFAM" id="SSF47384">
    <property type="entry name" value="Homodimeric domain of signal transducing histidine kinase"/>
    <property type="match status" value="1"/>
</dbReference>
<dbReference type="InterPro" id="IPR050736">
    <property type="entry name" value="Sensor_HK_Regulatory"/>
</dbReference>
<dbReference type="EMBL" id="MHTV01000024">
    <property type="protein sequence ID" value="OHA66756.1"/>
    <property type="molecule type" value="Genomic_DNA"/>
</dbReference>
<feature type="transmembrane region" description="Helical" evidence="8">
    <location>
        <begin position="201"/>
        <end position="221"/>
    </location>
</feature>
<dbReference type="InterPro" id="IPR003594">
    <property type="entry name" value="HATPase_dom"/>
</dbReference>
<dbReference type="Pfam" id="PF00512">
    <property type="entry name" value="HisKA"/>
    <property type="match status" value="1"/>
</dbReference>
<organism evidence="10 11">
    <name type="scientific">Candidatus Wildermuthbacteria bacterium RIFCSPHIGHO2_02_FULL_45_25</name>
    <dbReference type="NCBI Taxonomy" id="1802450"/>
    <lineage>
        <taxon>Bacteria</taxon>
        <taxon>Candidatus Wildermuthiibacteriota</taxon>
    </lineage>
</organism>
<feature type="transmembrane region" description="Helical" evidence="8">
    <location>
        <begin position="170"/>
        <end position="189"/>
    </location>
</feature>
<evidence type="ECO:0000256" key="1">
    <source>
        <dbReference type="ARBA" id="ARBA00000085"/>
    </source>
</evidence>
<dbReference type="InterPro" id="IPR004358">
    <property type="entry name" value="Sig_transdc_His_kin-like_C"/>
</dbReference>
<feature type="transmembrane region" description="Helical" evidence="8">
    <location>
        <begin position="257"/>
        <end position="275"/>
    </location>
</feature>
<keyword evidence="8" id="KW-0472">Membrane</keyword>
<proteinExistence type="predicted"/>
<dbReference type="InterPro" id="IPR005467">
    <property type="entry name" value="His_kinase_dom"/>
</dbReference>
<evidence type="ECO:0000256" key="6">
    <source>
        <dbReference type="ARBA" id="ARBA00023012"/>
    </source>
</evidence>
<keyword evidence="6" id="KW-0902">Two-component regulatory system</keyword>
<evidence type="ECO:0000256" key="4">
    <source>
        <dbReference type="ARBA" id="ARBA00022679"/>
    </source>
</evidence>
<keyword evidence="5" id="KW-0418">Kinase</keyword>
<feature type="transmembrane region" description="Helical" evidence="8">
    <location>
        <begin position="68"/>
        <end position="90"/>
    </location>
</feature>
<dbReference type="SMART" id="SM00387">
    <property type="entry name" value="HATPase_c"/>
    <property type="match status" value="1"/>
</dbReference>
<dbReference type="AlphaFoldDB" id="A0A1G2R1N1"/>
<evidence type="ECO:0000256" key="8">
    <source>
        <dbReference type="SAM" id="Phobius"/>
    </source>
</evidence>